<dbReference type="EMBL" id="JABSTR010000002">
    <property type="protein sequence ID" value="KAH9363490.1"/>
    <property type="molecule type" value="Genomic_DNA"/>
</dbReference>
<name>A0A9J6FK81_HAELO</name>
<reference evidence="1 2" key="1">
    <citation type="journal article" date="2020" name="Cell">
        <title>Large-Scale Comparative Analyses of Tick Genomes Elucidate Their Genetic Diversity and Vector Capacities.</title>
        <authorList>
            <consortium name="Tick Genome and Microbiome Consortium (TIGMIC)"/>
            <person name="Jia N."/>
            <person name="Wang J."/>
            <person name="Shi W."/>
            <person name="Du L."/>
            <person name="Sun Y."/>
            <person name="Zhan W."/>
            <person name="Jiang J.F."/>
            <person name="Wang Q."/>
            <person name="Zhang B."/>
            <person name="Ji P."/>
            <person name="Bell-Sakyi L."/>
            <person name="Cui X.M."/>
            <person name="Yuan T.T."/>
            <person name="Jiang B.G."/>
            <person name="Yang W.F."/>
            <person name="Lam T.T."/>
            <person name="Chang Q.C."/>
            <person name="Ding S.J."/>
            <person name="Wang X.J."/>
            <person name="Zhu J.G."/>
            <person name="Ruan X.D."/>
            <person name="Zhao L."/>
            <person name="Wei J.T."/>
            <person name="Ye R.Z."/>
            <person name="Que T.C."/>
            <person name="Du C.H."/>
            <person name="Zhou Y.H."/>
            <person name="Cheng J.X."/>
            <person name="Dai P.F."/>
            <person name="Guo W.B."/>
            <person name="Han X.H."/>
            <person name="Huang E.J."/>
            <person name="Li L.F."/>
            <person name="Wei W."/>
            <person name="Gao Y.C."/>
            <person name="Liu J.Z."/>
            <person name="Shao H.Z."/>
            <person name="Wang X."/>
            <person name="Wang C.C."/>
            <person name="Yang T.C."/>
            <person name="Huo Q.B."/>
            <person name="Li W."/>
            <person name="Chen H.Y."/>
            <person name="Chen S.E."/>
            <person name="Zhou L.G."/>
            <person name="Ni X.B."/>
            <person name="Tian J.H."/>
            <person name="Sheng Y."/>
            <person name="Liu T."/>
            <person name="Pan Y.S."/>
            <person name="Xia L.Y."/>
            <person name="Li J."/>
            <person name="Zhao F."/>
            <person name="Cao W.C."/>
        </authorList>
    </citation>
    <scope>NUCLEOTIDE SEQUENCE [LARGE SCALE GENOMIC DNA]</scope>
    <source>
        <strain evidence="1">HaeL-2018</strain>
    </source>
</reference>
<accession>A0A9J6FK81</accession>
<evidence type="ECO:0000313" key="2">
    <source>
        <dbReference type="Proteomes" id="UP000821853"/>
    </source>
</evidence>
<sequence>MRSDRYTLFLPCSARFYGTPPDTVCRVKRTSLRLPNESRGAAKIGCSLVSGAPPHIMHPSACNEFGDVTQEPLITVRTGRFCTVDEMESRNRSIHTLTEA</sequence>
<keyword evidence="2" id="KW-1185">Reference proteome</keyword>
<protein>
    <submittedName>
        <fullName evidence="1">Uncharacterized protein</fullName>
    </submittedName>
</protein>
<dbReference type="Proteomes" id="UP000821853">
    <property type="component" value="Chromosome 10"/>
</dbReference>
<organism evidence="1 2">
    <name type="scientific">Haemaphysalis longicornis</name>
    <name type="common">Bush tick</name>
    <dbReference type="NCBI Taxonomy" id="44386"/>
    <lineage>
        <taxon>Eukaryota</taxon>
        <taxon>Metazoa</taxon>
        <taxon>Ecdysozoa</taxon>
        <taxon>Arthropoda</taxon>
        <taxon>Chelicerata</taxon>
        <taxon>Arachnida</taxon>
        <taxon>Acari</taxon>
        <taxon>Parasitiformes</taxon>
        <taxon>Ixodida</taxon>
        <taxon>Ixodoidea</taxon>
        <taxon>Ixodidae</taxon>
        <taxon>Haemaphysalinae</taxon>
        <taxon>Haemaphysalis</taxon>
    </lineage>
</organism>
<evidence type="ECO:0000313" key="1">
    <source>
        <dbReference type="EMBL" id="KAH9363490.1"/>
    </source>
</evidence>
<gene>
    <name evidence="1" type="ORF">HPB48_005977</name>
</gene>
<dbReference type="VEuPathDB" id="VectorBase:HLOH_057374"/>
<proteinExistence type="predicted"/>
<comment type="caution">
    <text evidence="1">The sequence shown here is derived from an EMBL/GenBank/DDBJ whole genome shotgun (WGS) entry which is preliminary data.</text>
</comment>
<dbReference type="AlphaFoldDB" id="A0A9J6FK81"/>